<dbReference type="GO" id="GO:0008652">
    <property type="term" value="P:amino acid biosynthetic process"/>
    <property type="evidence" value="ECO:0007669"/>
    <property type="project" value="UniProtKB-ARBA"/>
</dbReference>
<comment type="catalytic activity">
    <reaction evidence="8">
        <text>L-valine + 2-oxoglutarate = 3-methyl-2-oxobutanoate + L-glutamate</text>
        <dbReference type="Rhea" id="RHEA:24813"/>
        <dbReference type="ChEBI" id="CHEBI:11851"/>
        <dbReference type="ChEBI" id="CHEBI:16810"/>
        <dbReference type="ChEBI" id="CHEBI:29985"/>
        <dbReference type="ChEBI" id="CHEBI:57762"/>
        <dbReference type="EC" id="2.6.1.42"/>
    </reaction>
</comment>
<dbReference type="InterPro" id="IPR050571">
    <property type="entry name" value="Class-IV_PLP-Dep_Aminotrnsfr"/>
</dbReference>
<dbReference type="InterPro" id="IPR043131">
    <property type="entry name" value="BCAT-like_N"/>
</dbReference>
<dbReference type="Pfam" id="PF01063">
    <property type="entry name" value="Aminotran_4"/>
    <property type="match status" value="1"/>
</dbReference>
<gene>
    <name evidence="11" type="ORF">EOJ36_10370</name>
</gene>
<comment type="similarity">
    <text evidence="5">Belongs to the class-IV pyridoxal-phosphate-dependent aminotransferase family.</text>
</comment>
<comment type="catalytic activity">
    <reaction evidence="9">
        <text>L-isoleucine + 2-oxoglutarate = (S)-3-methyl-2-oxopentanoate + L-glutamate</text>
        <dbReference type="Rhea" id="RHEA:24801"/>
        <dbReference type="ChEBI" id="CHEBI:16810"/>
        <dbReference type="ChEBI" id="CHEBI:29985"/>
        <dbReference type="ChEBI" id="CHEBI:35146"/>
        <dbReference type="ChEBI" id="CHEBI:58045"/>
        <dbReference type="EC" id="2.6.1.42"/>
    </reaction>
</comment>
<evidence type="ECO:0000313" key="12">
    <source>
        <dbReference type="Proteomes" id="UP000282832"/>
    </source>
</evidence>
<evidence type="ECO:0000256" key="3">
    <source>
        <dbReference type="ARBA" id="ARBA00004931"/>
    </source>
</evidence>
<dbReference type="Proteomes" id="UP000282832">
    <property type="component" value="Unassembled WGS sequence"/>
</dbReference>
<dbReference type="EC" id="2.6.1.42" evidence="6"/>
<dbReference type="CDD" id="cd00449">
    <property type="entry name" value="PLPDE_IV"/>
    <property type="match status" value="1"/>
</dbReference>
<comment type="caution">
    <text evidence="11">The sequence shown here is derived from an EMBL/GenBank/DDBJ whole genome shotgun (WGS) entry which is preliminary data.</text>
</comment>
<comment type="pathway">
    <text evidence="2">Amino-acid biosynthesis; L-isoleucine biosynthesis; L-isoleucine from 2-oxobutanoate: step 4/4.</text>
</comment>
<dbReference type="OrthoDB" id="9805628at2"/>
<evidence type="ECO:0000256" key="9">
    <source>
        <dbReference type="ARBA" id="ARBA00048798"/>
    </source>
</evidence>
<accession>A0A437PMH0</accession>
<evidence type="ECO:0000256" key="1">
    <source>
        <dbReference type="ARBA" id="ARBA00001933"/>
    </source>
</evidence>
<dbReference type="EMBL" id="SACY01000005">
    <property type="protein sequence ID" value="RVU23477.1"/>
    <property type="molecule type" value="Genomic_DNA"/>
</dbReference>
<dbReference type="GO" id="GO:0046394">
    <property type="term" value="P:carboxylic acid biosynthetic process"/>
    <property type="evidence" value="ECO:0007669"/>
    <property type="project" value="UniProtKB-ARBA"/>
</dbReference>
<keyword evidence="7" id="KW-0663">Pyridoxal phosphate</keyword>
<dbReference type="InterPro" id="IPR036038">
    <property type="entry name" value="Aminotransferase-like"/>
</dbReference>
<keyword evidence="11" id="KW-0032">Aminotransferase</keyword>
<comment type="cofactor">
    <cofactor evidence="1">
        <name>pyridoxal 5'-phosphate</name>
        <dbReference type="ChEBI" id="CHEBI:597326"/>
    </cofactor>
</comment>
<evidence type="ECO:0000256" key="8">
    <source>
        <dbReference type="ARBA" id="ARBA00048212"/>
    </source>
</evidence>
<name>A0A437PMH0_9BACT</name>
<dbReference type="PANTHER" id="PTHR42743">
    <property type="entry name" value="AMINO-ACID AMINOTRANSFERASE"/>
    <property type="match status" value="1"/>
</dbReference>
<dbReference type="Gene3D" id="3.30.470.10">
    <property type="match status" value="1"/>
</dbReference>
<dbReference type="GO" id="GO:0004084">
    <property type="term" value="F:branched-chain-amino-acid transaminase activity"/>
    <property type="evidence" value="ECO:0007669"/>
    <property type="project" value="UniProtKB-EC"/>
</dbReference>
<evidence type="ECO:0000256" key="5">
    <source>
        <dbReference type="ARBA" id="ARBA00009320"/>
    </source>
</evidence>
<dbReference type="InterPro" id="IPR043132">
    <property type="entry name" value="BCAT-like_C"/>
</dbReference>
<dbReference type="Gene3D" id="3.20.10.10">
    <property type="entry name" value="D-amino Acid Aminotransferase, subunit A, domain 2"/>
    <property type="match status" value="1"/>
</dbReference>
<comment type="pathway">
    <text evidence="4">Amino-acid biosynthesis; L-leucine biosynthesis; L-leucine from 3-methyl-2-oxobutanoate: step 4/4.</text>
</comment>
<comment type="pathway">
    <text evidence="3">Amino-acid biosynthesis; L-valine biosynthesis; L-valine from pyruvate: step 4/4.</text>
</comment>
<evidence type="ECO:0000256" key="10">
    <source>
        <dbReference type="ARBA" id="ARBA00049229"/>
    </source>
</evidence>
<evidence type="ECO:0000256" key="2">
    <source>
        <dbReference type="ARBA" id="ARBA00004824"/>
    </source>
</evidence>
<keyword evidence="11" id="KW-0808">Transferase</keyword>
<protein>
    <recommendedName>
        <fullName evidence="6">branched-chain-amino-acid transaminase</fullName>
        <ecNumber evidence="6">2.6.1.42</ecNumber>
    </recommendedName>
</protein>
<comment type="catalytic activity">
    <reaction evidence="10">
        <text>L-leucine + 2-oxoglutarate = 4-methyl-2-oxopentanoate + L-glutamate</text>
        <dbReference type="Rhea" id="RHEA:18321"/>
        <dbReference type="ChEBI" id="CHEBI:16810"/>
        <dbReference type="ChEBI" id="CHEBI:17865"/>
        <dbReference type="ChEBI" id="CHEBI:29985"/>
        <dbReference type="ChEBI" id="CHEBI:57427"/>
        <dbReference type="EC" id="2.6.1.42"/>
    </reaction>
</comment>
<organism evidence="11 12">
    <name type="scientific">Sandaracinomonas limnophila</name>
    <dbReference type="NCBI Taxonomy" id="1862386"/>
    <lineage>
        <taxon>Bacteria</taxon>
        <taxon>Pseudomonadati</taxon>
        <taxon>Bacteroidota</taxon>
        <taxon>Cytophagia</taxon>
        <taxon>Cytophagales</taxon>
        <taxon>Flectobacillaceae</taxon>
        <taxon>Sandaracinomonas</taxon>
    </lineage>
</organism>
<dbReference type="FunFam" id="3.20.10.10:FF:000002">
    <property type="entry name" value="D-alanine aminotransferase"/>
    <property type="match status" value="1"/>
</dbReference>
<sequence>MDYPIYHNNSWKKASEVHVSIFDVGFLRGYGIFDFFRIMNGRPVFMNDHLDRFLSSAQKMGIHHTYQKNDLANIILELAAMSKDECLGVKMVLSAGDSLGGFEPTSGSQLFVIPNPFQFTDFEKGMKLKSFEFQREMADIKSLNYAFALRNWTKIKSEGFDEYIYFTTEDGVTECSRSNLFLVKNGIIITPKSGILEGITRKKIIEICQKNHLPLEIRDVSLQEFKDSDEVFTTGSTKRVVPILQIDEIMFEIGEVTRKLYAVLMREEG</sequence>
<evidence type="ECO:0000313" key="11">
    <source>
        <dbReference type="EMBL" id="RVU23477.1"/>
    </source>
</evidence>
<dbReference type="SUPFAM" id="SSF56752">
    <property type="entry name" value="D-aminoacid aminotransferase-like PLP-dependent enzymes"/>
    <property type="match status" value="1"/>
</dbReference>
<dbReference type="RefSeq" id="WP_127805077.1">
    <property type="nucleotide sequence ID" value="NZ_SACY01000005.1"/>
</dbReference>
<dbReference type="InterPro" id="IPR001544">
    <property type="entry name" value="Aminotrans_IV"/>
</dbReference>
<evidence type="ECO:0000256" key="7">
    <source>
        <dbReference type="ARBA" id="ARBA00022898"/>
    </source>
</evidence>
<evidence type="ECO:0000256" key="6">
    <source>
        <dbReference type="ARBA" id="ARBA00013053"/>
    </source>
</evidence>
<proteinExistence type="inferred from homology"/>
<reference evidence="11 12" key="1">
    <citation type="submission" date="2019-01" db="EMBL/GenBank/DDBJ databases">
        <authorList>
            <person name="Chen W.-M."/>
        </authorList>
    </citation>
    <scope>NUCLEOTIDE SEQUENCE [LARGE SCALE GENOMIC DNA]</scope>
    <source>
        <strain evidence="11 12">FSY-15</strain>
    </source>
</reference>
<evidence type="ECO:0000256" key="4">
    <source>
        <dbReference type="ARBA" id="ARBA00005072"/>
    </source>
</evidence>
<keyword evidence="12" id="KW-1185">Reference proteome</keyword>
<dbReference type="AlphaFoldDB" id="A0A437PMH0"/>
<dbReference type="PANTHER" id="PTHR42743:SF11">
    <property type="entry name" value="AMINODEOXYCHORISMATE LYASE"/>
    <property type="match status" value="1"/>
</dbReference>